<comment type="subcellular location">
    <subcellularLocation>
        <location evidence="1">Cell inner membrane</location>
        <topology evidence="1">Single-pass membrane protein</topology>
        <orientation evidence="1">Periplasmic side</orientation>
    </subcellularLocation>
</comment>
<comment type="similarity">
    <text evidence="2">Belongs to the thioredoxin family. DsbE subfamily.</text>
</comment>
<dbReference type="InterPro" id="IPR013766">
    <property type="entry name" value="Thioredoxin_domain"/>
</dbReference>
<dbReference type="SUPFAM" id="SSF52833">
    <property type="entry name" value="Thioredoxin-like"/>
    <property type="match status" value="1"/>
</dbReference>
<evidence type="ECO:0000256" key="1">
    <source>
        <dbReference type="ARBA" id="ARBA00004383"/>
    </source>
</evidence>
<dbReference type="GO" id="GO:0015036">
    <property type="term" value="F:disulfide oxidoreductase activity"/>
    <property type="evidence" value="ECO:0007669"/>
    <property type="project" value="InterPro"/>
</dbReference>
<keyword evidence="3" id="KW-0201">Cytochrome c-type biogenesis</keyword>
<organism evidence="7 8">
    <name type="scientific">Vibrio sinensis</name>
    <dbReference type="NCBI Taxonomy" id="2302434"/>
    <lineage>
        <taxon>Bacteria</taxon>
        <taxon>Pseudomonadati</taxon>
        <taxon>Pseudomonadota</taxon>
        <taxon>Gammaproteobacteria</taxon>
        <taxon>Vibrionales</taxon>
        <taxon>Vibrionaceae</taxon>
        <taxon>Vibrio</taxon>
    </lineage>
</organism>
<dbReference type="InterPro" id="IPR013740">
    <property type="entry name" value="Redoxin"/>
</dbReference>
<dbReference type="InterPro" id="IPR036249">
    <property type="entry name" value="Thioredoxin-like_sf"/>
</dbReference>
<dbReference type="NCBIfam" id="TIGR00385">
    <property type="entry name" value="dsbE"/>
    <property type="match status" value="1"/>
</dbReference>
<evidence type="ECO:0000313" key="7">
    <source>
        <dbReference type="EMBL" id="RJX67545.1"/>
    </source>
</evidence>
<dbReference type="Proteomes" id="UP000273252">
    <property type="component" value="Unassembled WGS sequence"/>
</dbReference>
<feature type="domain" description="Thioredoxin" evidence="6">
    <location>
        <begin position="29"/>
        <end position="172"/>
    </location>
</feature>
<name>A0A3A6QJU0_9VIBR</name>
<evidence type="ECO:0000256" key="4">
    <source>
        <dbReference type="ARBA" id="ARBA00023157"/>
    </source>
</evidence>
<accession>A0A3A6QJU0</accession>
<dbReference type="PROSITE" id="PS51352">
    <property type="entry name" value="THIOREDOXIN_2"/>
    <property type="match status" value="1"/>
</dbReference>
<reference evidence="7 8" key="1">
    <citation type="submission" date="2018-08" db="EMBL/GenBank/DDBJ databases">
        <title>Vibrio isolated from the Eastern China Marginal Seas.</title>
        <authorList>
            <person name="Li Y."/>
        </authorList>
    </citation>
    <scope>NUCLEOTIDE SEQUENCE [LARGE SCALE GENOMIC DNA]</scope>
    <source>
        <strain evidence="7 8">BEI233</strain>
    </source>
</reference>
<keyword evidence="4" id="KW-1015">Disulfide bond</keyword>
<evidence type="ECO:0000256" key="5">
    <source>
        <dbReference type="ARBA" id="ARBA00023284"/>
    </source>
</evidence>
<keyword evidence="8" id="KW-1185">Reference proteome</keyword>
<dbReference type="GO" id="GO:0005886">
    <property type="term" value="C:plasma membrane"/>
    <property type="evidence" value="ECO:0007669"/>
    <property type="project" value="UniProtKB-SubCell"/>
</dbReference>
<protein>
    <submittedName>
        <fullName evidence="7">DsbE family thiol:disulfide interchange protein</fullName>
    </submittedName>
</protein>
<proteinExistence type="inferred from homology"/>
<dbReference type="GO" id="GO:0030288">
    <property type="term" value="C:outer membrane-bounded periplasmic space"/>
    <property type="evidence" value="ECO:0007669"/>
    <property type="project" value="InterPro"/>
</dbReference>
<dbReference type="InterPro" id="IPR004799">
    <property type="entry name" value="Periplasmic_diS_OxRdtase_DsbE"/>
</dbReference>
<evidence type="ECO:0000256" key="2">
    <source>
        <dbReference type="ARBA" id="ARBA00007758"/>
    </source>
</evidence>
<dbReference type="OrthoDB" id="9799347at2"/>
<gene>
    <name evidence="7" type="ORF">DZ860_18100</name>
</gene>
<dbReference type="CDD" id="cd03010">
    <property type="entry name" value="TlpA_like_DsbE"/>
    <property type="match status" value="1"/>
</dbReference>
<dbReference type="Gene3D" id="3.40.30.10">
    <property type="entry name" value="Glutaredoxin"/>
    <property type="match status" value="1"/>
</dbReference>
<evidence type="ECO:0000256" key="3">
    <source>
        <dbReference type="ARBA" id="ARBA00022748"/>
    </source>
</evidence>
<sequence length="172" mass="19255">MLIFIGSVVLFITLLTIAVFQQAEGFGTSSAVKQFPPFQSTLLITKKTVSEQDFFQRPYQLVNVWASWCGVCRLEHPLLMDLAEKGVVIQGLNYRDKHDAAVTYLERAGNPYQHVLYDPKGKVAIDLGVVGTPETYLVDQQGVIVLKHQGVLNHSVWADKFAPYFADIEVVQ</sequence>
<dbReference type="AlphaFoldDB" id="A0A3A6QJU0"/>
<dbReference type="GO" id="GO:0017004">
    <property type="term" value="P:cytochrome complex assembly"/>
    <property type="evidence" value="ECO:0007669"/>
    <property type="project" value="UniProtKB-KW"/>
</dbReference>
<dbReference type="InterPro" id="IPR050553">
    <property type="entry name" value="Thioredoxin_ResA/DsbE_sf"/>
</dbReference>
<dbReference type="Pfam" id="PF08534">
    <property type="entry name" value="Redoxin"/>
    <property type="match status" value="1"/>
</dbReference>
<dbReference type="EMBL" id="QVMU01000022">
    <property type="protein sequence ID" value="RJX67545.1"/>
    <property type="molecule type" value="Genomic_DNA"/>
</dbReference>
<evidence type="ECO:0000259" key="6">
    <source>
        <dbReference type="PROSITE" id="PS51352"/>
    </source>
</evidence>
<dbReference type="PANTHER" id="PTHR42852">
    <property type="entry name" value="THIOL:DISULFIDE INTERCHANGE PROTEIN DSBE"/>
    <property type="match status" value="1"/>
</dbReference>
<dbReference type="PANTHER" id="PTHR42852:SF6">
    <property type="entry name" value="THIOL:DISULFIDE INTERCHANGE PROTEIN DSBE"/>
    <property type="match status" value="1"/>
</dbReference>
<keyword evidence="5" id="KW-0676">Redox-active center</keyword>
<evidence type="ECO:0000313" key="8">
    <source>
        <dbReference type="Proteomes" id="UP000273252"/>
    </source>
</evidence>
<comment type="caution">
    <text evidence="7">The sequence shown here is derived from an EMBL/GenBank/DDBJ whole genome shotgun (WGS) entry which is preliminary data.</text>
</comment>